<dbReference type="EMBL" id="MRWU01000007">
    <property type="protein sequence ID" value="OSX92658.1"/>
    <property type="molecule type" value="Genomic_DNA"/>
</dbReference>
<gene>
    <name evidence="1" type="ORF">S3E15_05639</name>
</gene>
<comment type="caution">
    <text evidence="1">The sequence shown here is derived from an EMBL/GenBank/DDBJ whole genome shotgun (WGS) entry which is preliminary data.</text>
</comment>
<accession>A0AAP7W8F4</accession>
<reference evidence="1 2" key="1">
    <citation type="submission" date="2016-12" db="EMBL/GenBank/DDBJ databases">
        <title>Genome Sequences of Twelve Sporeforming Bacillus Species Isolated from Foods.</title>
        <authorList>
            <person name="De Jong A."/>
            <person name="Holsappel S."/>
            <person name="Kuipers O.P."/>
        </authorList>
    </citation>
    <scope>NUCLEOTIDE SEQUENCE [LARGE SCALE GENOMIC DNA]</scope>
    <source>
        <strain evidence="1 2">S3E15</strain>
    </source>
</reference>
<protein>
    <submittedName>
        <fullName evidence="1">Uncharacterized protein</fullName>
    </submittedName>
</protein>
<dbReference type="Proteomes" id="UP000194131">
    <property type="component" value="Unassembled WGS sequence"/>
</dbReference>
<proteinExistence type="predicted"/>
<evidence type="ECO:0000313" key="1">
    <source>
        <dbReference type="EMBL" id="OSX92658.1"/>
    </source>
</evidence>
<name>A0AAP7W8F4_BACMY</name>
<organism evidence="1 2">
    <name type="scientific">Bacillus mycoides</name>
    <dbReference type="NCBI Taxonomy" id="1405"/>
    <lineage>
        <taxon>Bacteria</taxon>
        <taxon>Bacillati</taxon>
        <taxon>Bacillota</taxon>
        <taxon>Bacilli</taxon>
        <taxon>Bacillales</taxon>
        <taxon>Bacillaceae</taxon>
        <taxon>Bacillus</taxon>
        <taxon>Bacillus cereus group</taxon>
    </lineage>
</organism>
<evidence type="ECO:0000313" key="2">
    <source>
        <dbReference type="Proteomes" id="UP000194131"/>
    </source>
</evidence>
<dbReference type="AlphaFoldDB" id="A0AAP7W8F4"/>
<sequence>MQKLPHKRFLYNPDLIGFYFQLQKGRNLLPLFSSFILLSHFLLNS</sequence>